<evidence type="ECO:0000256" key="1">
    <source>
        <dbReference type="SAM" id="Phobius"/>
    </source>
</evidence>
<feature type="transmembrane region" description="Helical" evidence="1">
    <location>
        <begin position="7"/>
        <end position="28"/>
    </location>
</feature>
<sequence length="262" mass="29076">MRPLSHISYYLTSGILFCVCSTLVYHGWDYYALRIHDRIVCPAHANVQLLSFLWLCEGIALIACFAGLCSISGHEHDLQGSSLLVNYACVFLKVCPSIVKLLQLFNLCQLSTVCLDLLLLHECNDVNLRAIFGNAPLSPSTCVSVIAISINWFVVFLGLTASSEIFLPPYLYEPASVHRTYWEFLKVCVAVAHSMFAGLHLPFGSLGVNALLGVRILHENLSFLPMFLVASSRCSSASRFCRHSTTLQLSLISWSCCILKHD</sequence>
<dbReference type="EMBL" id="JAHBMH010000063">
    <property type="protein sequence ID" value="KAK1934386.1"/>
    <property type="molecule type" value="Genomic_DNA"/>
</dbReference>
<comment type="caution">
    <text evidence="2">The sequence shown here is derived from an EMBL/GenBank/DDBJ whole genome shotgun (WGS) entry which is preliminary data.</text>
</comment>
<keyword evidence="3" id="KW-1185">Reference proteome</keyword>
<dbReference type="Proteomes" id="UP001195914">
    <property type="component" value="Unassembled WGS sequence"/>
</dbReference>
<accession>A0AAD9LFF8</accession>
<reference evidence="2" key="1">
    <citation type="journal article" date="2014" name="Nucleic Acids Res.">
        <title>The evolutionary dynamics of variant antigen genes in Babesia reveal a history of genomic innovation underlying host-parasite interaction.</title>
        <authorList>
            <person name="Jackson A.P."/>
            <person name="Otto T.D."/>
            <person name="Darby A."/>
            <person name="Ramaprasad A."/>
            <person name="Xia D."/>
            <person name="Echaide I.E."/>
            <person name="Farber M."/>
            <person name="Gahlot S."/>
            <person name="Gamble J."/>
            <person name="Gupta D."/>
            <person name="Gupta Y."/>
            <person name="Jackson L."/>
            <person name="Malandrin L."/>
            <person name="Malas T.B."/>
            <person name="Moussa E."/>
            <person name="Nair M."/>
            <person name="Reid A.J."/>
            <person name="Sanders M."/>
            <person name="Sharma J."/>
            <person name="Tracey A."/>
            <person name="Quail M.A."/>
            <person name="Weir W."/>
            <person name="Wastling J.M."/>
            <person name="Hall N."/>
            <person name="Willadsen P."/>
            <person name="Lingelbach K."/>
            <person name="Shiels B."/>
            <person name="Tait A."/>
            <person name="Berriman M."/>
            <person name="Allred D.R."/>
            <person name="Pain A."/>
        </authorList>
    </citation>
    <scope>NUCLEOTIDE SEQUENCE</scope>
    <source>
        <strain evidence="2">1802A</strain>
    </source>
</reference>
<keyword evidence="1" id="KW-0472">Membrane</keyword>
<feature type="transmembrane region" description="Helical" evidence="1">
    <location>
        <begin position="146"/>
        <end position="172"/>
    </location>
</feature>
<protein>
    <submittedName>
        <fullName evidence="2">Uncharacterized protein</fullName>
    </submittedName>
</protein>
<keyword evidence="1" id="KW-0812">Transmembrane</keyword>
<keyword evidence="1" id="KW-1133">Transmembrane helix</keyword>
<evidence type="ECO:0000313" key="3">
    <source>
        <dbReference type="Proteomes" id="UP001195914"/>
    </source>
</evidence>
<feature type="transmembrane region" description="Helical" evidence="1">
    <location>
        <begin position="48"/>
        <end position="71"/>
    </location>
</feature>
<gene>
    <name evidence="2" type="ORF">X943_003640</name>
</gene>
<dbReference type="AlphaFoldDB" id="A0AAD9LFF8"/>
<proteinExistence type="predicted"/>
<reference evidence="2" key="2">
    <citation type="submission" date="2021-05" db="EMBL/GenBank/DDBJ databases">
        <authorList>
            <person name="Pain A."/>
        </authorList>
    </citation>
    <scope>NUCLEOTIDE SEQUENCE</scope>
    <source>
        <strain evidence="2">1802A</strain>
    </source>
</reference>
<organism evidence="2 3">
    <name type="scientific">Babesia divergens</name>
    <dbReference type="NCBI Taxonomy" id="32595"/>
    <lineage>
        <taxon>Eukaryota</taxon>
        <taxon>Sar</taxon>
        <taxon>Alveolata</taxon>
        <taxon>Apicomplexa</taxon>
        <taxon>Aconoidasida</taxon>
        <taxon>Piroplasmida</taxon>
        <taxon>Babesiidae</taxon>
        <taxon>Babesia</taxon>
    </lineage>
</organism>
<name>A0AAD9LFF8_BABDI</name>
<evidence type="ECO:0000313" key="2">
    <source>
        <dbReference type="EMBL" id="KAK1934386.1"/>
    </source>
</evidence>
<feature type="transmembrane region" description="Helical" evidence="1">
    <location>
        <begin position="83"/>
        <end position="102"/>
    </location>
</feature>